<reference evidence="3 4" key="2">
    <citation type="submission" date="2024-07" db="EMBL/GenBank/DDBJ databases">
        <authorList>
            <person name="Akdeniz Z."/>
        </authorList>
    </citation>
    <scope>NUCLEOTIDE SEQUENCE [LARGE SCALE GENOMIC DNA]</scope>
</reference>
<evidence type="ECO:0000256" key="1">
    <source>
        <dbReference type="SAM" id="MobiDB-lite"/>
    </source>
</evidence>
<protein>
    <submittedName>
        <fullName evidence="3">Hypothetical_protein</fullName>
    </submittedName>
</protein>
<name>A0AA86NIS1_9EUKA</name>
<dbReference type="EMBL" id="CATOUU010000195">
    <property type="protein sequence ID" value="CAI9920046.1"/>
    <property type="molecule type" value="Genomic_DNA"/>
</dbReference>
<feature type="region of interest" description="Disordered" evidence="1">
    <location>
        <begin position="122"/>
        <end position="146"/>
    </location>
</feature>
<reference evidence="2" key="1">
    <citation type="submission" date="2023-06" db="EMBL/GenBank/DDBJ databases">
        <authorList>
            <person name="Kurt Z."/>
        </authorList>
    </citation>
    <scope>NUCLEOTIDE SEQUENCE</scope>
</reference>
<sequence>MFKVQYVIFKQQSNQLTPKLLHLNCYKYNNPNLNTPSYFLFQPYISCNTYSHFCTKRFLKEANPNQNRQCKHNLFLIQLHLIHNCKLQLKLLLSEDKCTYFQPSYFQWVYIYRLQKSQKNITADKHKRQKKLSSSSDRCKYSRHQQRKWHTRTLQKLEKRQLQRTNKFLILNLNPLDRHMNYSSQLRLSRTNKTQKPGKNSGFGIRKSHL</sequence>
<evidence type="ECO:0000313" key="4">
    <source>
        <dbReference type="Proteomes" id="UP001642409"/>
    </source>
</evidence>
<proteinExistence type="predicted"/>
<dbReference type="EMBL" id="CAXDID020000058">
    <property type="protein sequence ID" value="CAL6008740.1"/>
    <property type="molecule type" value="Genomic_DNA"/>
</dbReference>
<feature type="compositionally biased region" description="Polar residues" evidence="1">
    <location>
        <begin position="186"/>
        <end position="198"/>
    </location>
</feature>
<dbReference type="Proteomes" id="UP001642409">
    <property type="component" value="Unassembled WGS sequence"/>
</dbReference>
<accession>A0AA86NIS1</accession>
<organism evidence="2">
    <name type="scientific">Hexamita inflata</name>
    <dbReference type="NCBI Taxonomy" id="28002"/>
    <lineage>
        <taxon>Eukaryota</taxon>
        <taxon>Metamonada</taxon>
        <taxon>Diplomonadida</taxon>
        <taxon>Hexamitidae</taxon>
        <taxon>Hexamitinae</taxon>
        <taxon>Hexamita</taxon>
    </lineage>
</organism>
<evidence type="ECO:0000313" key="2">
    <source>
        <dbReference type="EMBL" id="CAI9920046.1"/>
    </source>
</evidence>
<comment type="caution">
    <text evidence="2">The sequence shown here is derived from an EMBL/GenBank/DDBJ whole genome shotgun (WGS) entry which is preliminary data.</text>
</comment>
<feature type="region of interest" description="Disordered" evidence="1">
    <location>
        <begin position="186"/>
        <end position="210"/>
    </location>
</feature>
<keyword evidence="4" id="KW-1185">Reference proteome</keyword>
<dbReference type="AlphaFoldDB" id="A0AA86NIS1"/>
<gene>
    <name evidence="3" type="ORF">HINF_LOCUS21262</name>
    <name evidence="2" type="ORF">HINF_LOCUS7691</name>
</gene>
<evidence type="ECO:0000313" key="3">
    <source>
        <dbReference type="EMBL" id="CAL6008740.1"/>
    </source>
</evidence>